<evidence type="ECO:0000313" key="3">
    <source>
        <dbReference type="Proteomes" id="UP001354227"/>
    </source>
</evidence>
<reference evidence="2" key="1">
    <citation type="submission" date="2024-01" db="EMBL/GenBank/DDBJ databases">
        <title>Unpublished Manusciprt.</title>
        <authorList>
            <person name="Duman M."/>
            <person name="Valdes E.G."/>
            <person name="Ajmi N."/>
            <person name="Altun S."/>
            <person name="Saticioglu I.B."/>
        </authorList>
    </citation>
    <scope>NUCLEOTIDE SEQUENCE</scope>
    <source>
        <strain evidence="2">137P</strain>
    </source>
</reference>
<comment type="caution">
    <text evidence="2">The sequence shown here is derived from an EMBL/GenBank/DDBJ whole genome shotgun (WGS) entry which is preliminary data.</text>
</comment>
<gene>
    <name evidence="2" type="ORF">V0R62_00980</name>
</gene>
<sequence length="121" mass="13531">MKAPEDTLAVLFTLQDQIEAEAAKLLRDAQAMKSILKRQPLDAALPELLTELRRTSDAIKTTATRCRTALVEHADAEHEKEMAERPKWRPNRHASPGQRFRRGMLKRGCLAGDIDAPGFGL</sequence>
<dbReference type="EMBL" id="JAZDCT010000001">
    <property type="protein sequence ID" value="MEE1886223.1"/>
    <property type="molecule type" value="Genomic_DNA"/>
</dbReference>
<dbReference type="Proteomes" id="UP001354227">
    <property type="component" value="Unassembled WGS sequence"/>
</dbReference>
<evidence type="ECO:0000256" key="1">
    <source>
        <dbReference type="SAM" id="MobiDB-lite"/>
    </source>
</evidence>
<dbReference type="RefSeq" id="WP_330102358.1">
    <property type="nucleotide sequence ID" value="NZ_JAZDCT010000001.1"/>
</dbReference>
<feature type="region of interest" description="Disordered" evidence="1">
    <location>
        <begin position="72"/>
        <end position="101"/>
    </location>
</feature>
<organism evidence="2 3">
    <name type="scientific">Pseudomonas carassii</name>
    <dbReference type="NCBI Taxonomy" id="3115855"/>
    <lineage>
        <taxon>Bacteria</taxon>
        <taxon>Pseudomonadati</taxon>
        <taxon>Pseudomonadota</taxon>
        <taxon>Gammaproteobacteria</taxon>
        <taxon>Pseudomonadales</taxon>
        <taxon>Pseudomonadaceae</taxon>
        <taxon>Pseudomonas</taxon>
    </lineage>
</organism>
<name>A0ABU7H5F8_9PSED</name>
<feature type="compositionally biased region" description="Basic and acidic residues" evidence="1">
    <location>
        <begin position="72"/>
        <end position="87"/>
    </location>
</feature>
<evidence type="ECO:0000313" key="2">
    <source>
        <dbReference type="EMBL" id="MEE1886223.1"/>
    </source>
</evidence>
<keyword evidence="3" id="KW-1185">Reference proteome</keyword>
<protein>
    <submittedName>
        <fullName evidence="2">Uncharacterized protein</fullName>
    </submittedName>
</protein>
<accession>A0ABU7H5F8</accession>
<proteinExistence type="predicted"/>